<proteinExistence type="predicted"/>
<dbReference type="InterPro" id="IPR043128">
    <property type="entry name" value="Rev_trsase/Diguanyl_cyclase"/>
</dbReference>
<name>A0A1W1WDP1_SULTA</name>
<dbReference type="Gene3D" id="3.30.70.270">
    <property type="match status" value="1"/>
</dbReference>
<evidence type="ECO:0000313" key="4">
    <source>
        <dbReference type="Proteomes" id="UP000192660"/>
    </source>
</evidence>
<dbReference type="InterPro" id="IPR029787">
    <property type="entry name" value="Nucleotide_cyclase"/>
</dbReference>
<dbReference type="Proteomes" id="UP000192660">
    <property type="component" value="Unassembled WGS sequence"/>
</dbReference>
<dbReference type="GO" id="GO:0052621">
    <property type="term" value="F:diguanylate cyclase activity"/>
    <property type="evidence" value="ECO:0007669"/>
    <property type="project" value="TreeGrafter"/>
</dbReference>
<dbReference type="OrthoDB" id="9783388at2"/>
<keyword evidence="4" id="KW-1185">Reference proteome</keyword>
<keyword evidence="1" id="KW-0472">Membrane</keyword>
<evidence type="ECO:0000256" key="1">
    <source>
        <dbReference type="SAM" id="Phobius"/>
    </source>
</evidence>
<protein>
    <submittedName>
        <fullName evidence="3">Diguanylate cyclase (GGDEF) domain-containing protein</fullName>
    </submittedName>
</protein>
<dbReference type="FunFam" id="3.30.70.270:FF:000001">
    <property type="entry name" value="Diguanylate cyclase domain protein"/>
    <property type="match status" value="1"/>
</dbReference>
<dbReference type="EMBL" id="FWWY01000001">
    <property type="protein sequence ID" value="SMC04160.1"/>
    <property type="molecule type" value="Genomic_DNA"/>
</dbReference>
<sequence>MKFSQRKKGSHQIIAKLSQMNDHTYPSRLLRRYEHDPRIFADDARWLYFVLTFIVTIFYWNRQVFIPFRLDALWSLGVWLLYLPIRTVIRSTCRTPKWLVYVDALIMIINMYWWKWLPVSVPLLSVIITWEAVWSLPFMQALVVSGGLGLGYIITTFIAPIIPQEGPSSLFIAPFYPLVTILSYFLRRQMGLYESLAGTDYLTGLFNRRQLLQTYRQHESARWWVVLLDLDNFKQINDRFGHLMGDMVLRDLGRLIRQLFRAGEITARYGGEEFLILLPAELDRSVIAERLLRLNERLKDLSLRYPTPITLSGGIALSREDNEPLSDIIARADQALYQAKSQGKDQTVWAKDIVASPPA</sequence>
<feature type="transmembrane region" description="Helical" evidence="1">
    <location>
        <begin position="143"/>
        <end position="162"/>
    </location>
</feature>
<dbReference type="PANTHER" id="PTHR45138:SF9">
    <property type="entry name" value="DIGUANYLATE CYCLASE DGCM-RELATED"/>
    <property type="match status" value="1"/>
</dbReference>
<dbReference type="AlphaFoldDB" id="A0A1W1WDP1"/>
<feature type="transmembrane region" description="Helical" evidence="1">
    <location>
        <begin position="120"/>
        <end position="136"/>
    </location>
</feature>
<gene>
    <name evidence="3" type="ORF">SAMN00768000_1495</name>
</gene>
<reference evidence="4" key="1">
    <citation type="submission" date="2017-04" db="EMBL/GenBank/DDBJ databases">
        <authorList>
            <person name="Varghese N."/>
            <person name="Submissions S."/>
        </authorList>
    </citation>
    <scope>NUCLEOTIDE SEQUENCE [LARGE SCALE GENOMIC DNA]</scope>
    <source>
        <strain evidence="4">DSM 9293</strain>
    </source>
</reference>
<feature type="transmembrane region" description="Helical" evidence="1">
    <location>
        <begin position="168"/>
        <end position="186"/>
    </location>
</feature>
<feature type="transmembrane region" description="Helical" evidence="1">
    <location>
        <begin position="44"/>
        <end position="60"/>
    </location>
</feature>
<organism evidence="3 4">
    <name type="scientific">Sulfobacillus thermosulfidooxidans (strain DSM 9293 / VKM B-1269 / AT-1)</name>
    <dbReference type="NCBI Taxonomy" id="929705"/>
    <lineage>
        <taxon>Bacteria</taxon>
        <taxon>Bacillati</taxon>
        <taxon>Bacillota</taxon>
        <taxon>Clostridia</taxon>
        <taxon>Eubacteriales</taxon>
        <taxon>Clostridiales Family XVII. Incertae Sedis</taxon>
        <taxon>Sulfobacillus</taxon>
    </lineage>
</organism>
<dbReference type="InterPro" id="IPR050469">
    <property type="entry name" value="Diguanylate_Cyclase"/>
</dbReference>
<dbReference type="CDD" id="cd01949">
    <property type="entry name" value="GGDEF"/>
    <property type="match status" value="1"/>
</dbReference>
<feature type="domain" description="GGDEF" evidence="2">
    <location>
        <begin position="221"/>
        <end position="352"/>
    </location>
</feature>
<keyword evidence="1" id="KW-1133">Transmembrane helix</keyword>
<accession>A0A1W1WDP1</accession>
<dbReference type="SUPFAM" id="SSF55073">
    <property type="entry name" value="Nucleotide cyclase"/>
    <property type="match status" value="1"/>
</dbReference>
<keyword evidence="1" id="KW-0812">Transmembrane</keyword>
<evidence type="ECO:0000259" key="2">
    <source>
        <dbReference type="PROSITE" id="PS50887"/>
    </source>
</evidence>
<dbReference type="PROSITE" id="PS50887">
    <property type="entry name" value="GGDEF"/>
    <property type="match status" value="1"/>
</dbReference>
<dbReference type="InterPro" id="IPR000160">
    <property type="entry name" value="GGDEF_dom"/>
</dbReference>
<dbReference type="NCBIfam" id="TIGR00254">
    <property type="entry name" value="GGDEF"/>
    <property type="match status" value="1"/>
</dbReference>
<dbReference type="STRING" id="28034.BFX07_13540"/>
<evidence type="ECO:0000313" key="3">
    <source>
        <dbReference type="EMBL" id="SMC04160.1"/>
    </source>
</evidence>
<dbReference type="SMART" id="SM00267">
    <property type="entry name" value="GGDEF"/>
    <property type="match status" value="1"/>
</dbReference>
<dbReference type="Pfam" id="PF00990">
    <property type="entry name" value="GGDEF"/>
    <property type="match status" value="1"/>
</dbReference>
<dbReference type="PANTHER" id="PTHR45138">
    <property type="entry name" value="REGULATORY COMPONENTS OF SENSORY TRANSDUCTION SYSTEM"/>
    <property type="match status" value="1"/>
</dbReference>